<feature type="transmembrane region" description="Helical" evidence="7">
    <location>
        <begin position="333"/>
        <end position="349"/>
    </location>
</feature>
<name>A0ABR4UTA4_9FLAO</name>
<dbReference type="InterPro" id="IPR036890">
    <property type="entry name" value="HATPase_C_sf"/>
</dbReference>
<evidence type="ECO:0000256" key="5">
    <source>
        <dbReference type="ARBA" id="ARBA00023012"/>
    </source>
</evidence>
<dbReference type="EC" id="2.7.13.3" evidence="2"/>
<dbReference type="RefSeq" id="WP_034739930.1">
    <property type="nucleotide sequence ID" value="NZ_JPRI01000001.1"/>
</dbReference>
<sequence>MIRLFLFFSIFIITTSCQKNVVLDKDTAKGDAFYDRGMELFQKNDVLAYENFQKAISLYKLSHDSSNISKVLIYQANIQNSNGDYTGAEETLVEALSYMKDGDTSFYSVYGTMANIKSNQKEYSASIKWINKTLTENINYRTKARLLNNKASALSKIKDYKNALKILNSIVLDSVDNKEANTIRDNIEYILWSADNHYNAEPELETILKLRILEDDKWGMNASYSHLSDINKDQNPEKSLFYAKQMLVTAKKNKSSDDRLEALEKILITDTPLNSKKTFNEYKTLSDSIQAKRDSYSTQFAYIKYDSEKKETENQRLKVDQAQKENQLIRQQAALAVAIVAIIIIVILYRRRQARLKQENELKLKNDQLRISKRVHDVVANGIYQVMTKIENQEDFDKENALDELEFVYEKSRDISYEKPELENNKKHYKEKISTLIASFKNDTIQTYTVGNENEIWLGVSQSSFDEVYQILRELLVNMKKHSQASRVVFKFEKFNNMVKIQYTDNGIGIPGDMIYKNGLTNTGTRIAAIHGAIIFDNESEKGLKINISFPVS</sequence>
<dbReference type="InterPro" id="IPR050482">
    <property type="entry name" value="Sensor_HK_TwoCompSys"/>
</dbReference>
<evidence type="ECO:0000256" key="7">
    <source>
        <dbReference type="SAM" id="Phobius"/>
    </source>
</evidence>
<protein>
    <recommendedName>
        <fullName evidence="2">histidine kinase</fullName>
        <ecNumber evidence="2">2.7.13.3</ecNumber>
    </recommendedName>
</protein>
<evidence type="ECO:0000256" key="1">
    <source>
        <dbReference type="ARBA" id="ARBA00000085"/>
    </source>
</evidence>
<evidence type="ECO:0000256" key="6">
    <source>
        <dbReference type="SAM" id="Coils"/>
    </source>
</evidence>
<keyword evidence="5" id="KW-0902">Two-component regulatory system</keyword>
<comment type="catalytic activity">
    <reaction evidence="1">
        <text>ATP + protein L-histidine = ADP + protein N-phospho-L-histidine.</text>
        <dbReference type="EC" id="2.7.13.3"/>
    </reaction>
</comment>
<evidence type="ECO:0000256" key="4">
    <source>
        <dbReference type="ARBA" id="ARBA00022777"/>
    </source>
</evidence>
<keyword evidence="6" id="KW-0175">Coiled coil</keyword>
<dbReference type="SUPFAM" id="SSF55874">
    <property type="entry name" value="ATPase domain of HSP90 chaperone/DNA topoisomerase II/histidine kinase"/>
    <property type="match status" value="1"/>
</dbReference>
<keyword evidence="4" id="KW-0418">Kinase</keyword>
<dbReference type="PANTHER" id="PTHR24421:SF10">
    <property type="entry name" value="NITRATE_NITRITE SENSOR PROTEIN NARQ"/>
    <property type="match status" value="1"/>
</dbReference>
<gene>
    <name evidence="8" type="ORF">IW16_04160</name>
</gene>
<evidence type="ECO:0000256" key="2">
    <source>
        <dbReference type="ARBA" id="ARBA00012438"/>
    </source>
</evidence>
<keyword evidence="7" id="KW-1133">Transmembrane helix</keyword>
<dbReference type="Gene3D" id="1.25.40.10">
    <property type="entry name" value="Tetratricopeptide repeat domain"/>
    <property type="match status" value="1"/>
</dbReference>
<comment type="caution">
    <text evidence="8">The sequence shown here is derived from an EMBL/GenBank/DDBJ whole genome shotgun (WGS) entry which is preliminary data.</text>
</comment>
<dbReference type="SMART" id="SM00028">
    <property type="entry name" value="TPR"/>
    <property type="match status" value="4"/>
</dbReference>
<proteinExistence type="predicted"/>
<keyword evidence="7" id="KW-0472">Membrane</keyword>
<dbReference type="Proteomes" id="UP000028719">
    <property type="component" value="Unassembled WGS sequence"/>
</dbReference>
<dbReference type="InterPro" id="IPR019734">
    <property type="entry name" value="TPR_rpt"/>
</dbReference>
<dbReference type="InterPro" id="IPR011990">
    <property type="entry name" value="TPR-like_helical_dom_sf"/>
</dbReference>
<evidence type="ECO:0000313" key="8">
    <source>
        <dbReference type="EMBL" id="KFF28407.1"/>
    </source>
</evidence>
<organism evidence="8 9">
    <name type="scientific">Chryseobacterium vrystaatense</name>
    <dbReference type="NCBI Taxonomy" id="307480"/>
    <lineage>
        <taxon>Bacteria</taxon>
        <taxon>Pseudomonadati</taxon>
        <taxon>Bacteroidota</taxon>
        <taxon>Flavobacteriia</taxon>
        <taxon>Flavobacteriales</taxon>
        <taxon>Weeksellaceae</taxon>
        <taxon>Chryseobacterium group</taxon>
        <taxon>Chryseobacterium</taxon>
    </lineage>
</organism>
<evidence type="ECO:0000256" key="3">
    <source>
        <dbReference type="ARBA" id="ARBA00022679"/>
    </source>
</evidence>
<feature type="coiled-coil region" evidence="6">
    <location>
        <begin position="305"/>
        <end position="332"/>
    </location>
</feature>
<dbReference type="PANTHER" id="PTHR24421">
    <property type="entry name" value="NITRATE/NITRITE SENSOR PROTEIN NARX-RELATED"/>
    <property type="match status" value="1"/>
</dbReference>
<dbReference type="Gene3D" id="3.30.565.10">
    <property type="entry name" value="Histidine kinase-like ATPase, C-terminal domain"/>
    <property type="match status" value="1"/>
</dbReference>
<accession>A0ABR4UTA4</accession>
<dbReference type="PROSITE" id="PS51257">
    <property type="entry name" value="PROKAR_LIPOPROTEIN"/>
    <property type="match status" value="1"/>
</dbReference>
<keyword evidence="3" id="KW-0808">Transferase</keyword>
<keyword evidence="9" id="KW-1185">Reference proteome</keyword>
<keyword evidence="7" id="KW-0812">Transmembrane</keyword>
<reference evidence="8 9" key="1">
    <citation type="submission" date="2014-07" db="EMBL/GenBank/DDBJ databases">
        <title>Genome of Chryseobacterium vrystaatense LMG 22846.</title>
        <authorList>
            <person name="Pipes S.E."/>
            <person name="Stropko S.J."/>
            <person name="Newman J.D."/>
        </authorList>
    </citation>
    <scope>NUCLEOTIDE SEQUENCE [LARGE SCALE GENOMIC DNA]</scope>
    <source>
        <strain evidence="8 9">LMG 22846</strain>
    </source>
</reference>
<evidence type="ECO:0000313" key="9">
    <source>
        <dbReference type="Proteomes" id="UP000028719"/>
    </source>
</evidence>
<dbReference type="SUPFAM" id="SSF48452">
    <property type="entry name" value="TPR-like"/>
    <property type="match status" value="1"/>
</dbReference>
<dbReference type="EMBL" id="JPRI01000001">
    <property type="protein sequence ID" value="KFF28407.1"/>
    <property type="molecule type" value="Genomic_DNA"/>
</dbReference>